<dbReference type="Proteomes" id="UP000326678">
    <property type="component" value="Chromosome pGXM05"/>
</dbReference>
<keyword evidence="5" id="KW-1185">Reference proteome</keyword>
<dbReference type="GO" id="GO:0003677">
    <property type="term" value="F:DNA binding"/>
    <property type="evidence" value="ECO:0007669"/>
    <property type="project" value="UniProtKB-KW"/>
</dbReference>
<dbReference type="SMART" id="SM00470">
    <property type="entry name" value="ParB"/>
    <property type="match status" value="1"/>
</dbReference>
<dbReference type="Gene3D" id="3.90.1530.30">
    <property type="match status" value="1"/>
</dbReference>
<dbReference type="PANTHER" id="PTHR33375:SF7">
    <property type="entry name" value="CHROMOSOME 2-PARTITIONING PROTEIN PARB-RELATED"/>
    <property type="match status" value="1"/>
</dbReference>
<evidence type="ECO:0000313" key="5">
    <source>
        <dbReference type="Proteomes" id="UP000326678"/>
    </source>
</evidence>
<dbReference type="RefSeq" id="WP_152592979.1">
    <property type="nucleotide sequence ID" value="NZ_CP045232.1"/>
</dbReference>
<dbReference type="CDD" id="cd16393">
    <property type="entry name" value="SPO0J_N"/>
    <property type="match status" value="1"/>
</dbReference>
<dbReference type="GO" id="GO:0007059">
    <property type="term" value="P:chromosome segregation"/>
    <property type="evidence" value="ECO:0007669"/>
    <property type="project" value="TreeGrafter"/>
</dbReference>
<evidence type="ECO:0000256" key="1">
    <source>
        <dbReference type="ARBA" id="ARBA00006295"/>
    </source>
</evidence>
<dbReference type="Pfam" id="PF17762">
    <property type="entry name" value="HTH_ParB"/>
    <property type="match status" value="1"/>
</dbReference>
<dbReference type="SUPFAM" id="SSF110849">
    <property type="entry name" value="ParB/Sulfiredoxin"/>
    <property type="match status" value="1"/>
</dbReference>
<dbReference type="Gene3D" id="1.10.10.2830">
    <property type="match status" value="1"/>
</dbReference>
<dbReference type="InterPro" id="IPR050336">
    <property type="entry name" value="Chromosome_partition/occlusion"/>
</dbReference>
<dbReference type="NCBIfam" id="TIGR00180">
    <property type="entry name" value="parB_part"/>
    <property type="match status" value="1"/>
</dbReference>
<dbReference type="FunFam" id="3.90.1530.30:FF:000001">
    <property type="entry name" value="Chromosome partitioning protein ParB"/>
    <property type="match status" value="1"/>
</dbReference>
<dbReference type="GO" id="GO:0005694">
    <property type="term" value="C:chromosome"/>
    <property type="evidence" value="ECO:0007669"/>
    <property type="project" value="TreeGrafter"/>
</dbReference>
<dbReference type="KEGG" id="nsh:GXM_10165"/>
<comment type="similarity">
    <text evidence="1">Belongs to the ParB family.</text>
</comment>
<keyword evidence="2" id="KW-0238">DNA-binding</keyword>
<feature type="domain" description="ParB-like N-terminal" evidence="3">
    <location>
        <begin position="32"/>
        <end position="121"/>
    </location>
</feature>
<organism evidence="4 5">
    <name type="scientific">Nostoc sphaeroides CCNUC1</name>
    <dbReference type="NCBI Taxonomy" id="2653204"/>
    <lineage>
        <taxon>Bacteria</taxon>
        <taxon>Bacillati</taxon>
        <taxon>Cyanobacteriota</taxon>
        <taxon>Cyanophyceae</taxon>
        <taxon>Nostocales</taxon>
        <taxon>Nostocaceae</taxon>
        <taxon>Nostoc</taxon>
    </lineage>
</organism>
<dbReference type="PANTHER" id="PTHR33375">
    <property type="entry name" value="CHROMOSOME-PARTITIONING PROTEIN PARB-RELATED"/>
    <property type="match status" value="1"/>
</dbReference>
<dbReference type="SUPFAM" id="SSF109709">
    <property type="entry name" value="KorB DNA-binding domain-like"/>
    <property type="match status" value="1"/>
</dbReference>
<dbReference type="EMBL" id="CP045232">
    <property type="protein sequence ID" value="QFS52901.1"/>
    <property type="molecule type" value="Genomic_DNA"/>
</dbReference>
<accession>A0A5P8WK07</accession>
<protein>
    <submittedName>
        <fullName evidence="4">ParB, chromosome partitioning protein, ParB family</fullName>
    </submittedName>
</protein>
<evidence type="ECO:0000259" key="3">
    <source>
        <dbReference type="SMART" id="SM00470"/>
    </source>
</evidence>
<gene>
    <name evidence="4" type="ORF">GXM_10165</name>
</gene>
<dbReference type="InterPro" id="IPR036086">
    <property type="entry name" value="ParB/Sulfiredoxin_sf"/>
</dbReference>
<evidence type="ECO:0000256" key="2">
    <source>
        <dbReference type="ARBA" id="ARBA00023125"/>
    </source>
</evidence>
<evidence type="ECO:0000313" key="4">
    <source>
        <dbReference type="EMBL" id="QFS52901.1"/>
    </source>
</evidence>
<dbReference type="InterPro" id="IPR041468">
    <property type="entry name" value="HTH_ParB/Spo0J"/>
</dbReference>
<proteinExistence type="inferred from homology"/>
<dbReference type="Pfam" id="PF02195">
    <property type="entry name" value="ParB_N"/>
    <property type="match status" value="1"/>
</dbReference>
<reference evidence="4 5" key="1">
    <citation type="submission" date="2019-10" db="EMBL/GenBank/DDBJ databases">
        <title>Genomic and transcriptomic insights into the perfect genentic adaptation of a filamentous nitrogen-fixing cyanobacterium to rice fields.</title>
        <authorList>
            <person name="Chen Z."/>
        </authorList>
    </citation>
    <scope>NUCLEOTIDE SEQUENCE [LARGE SCALE GENOMIC DNA]</scope>
    <source>
        <strain evidence="4">CCNUC1</strain>
    </source>
</reference>
<dbReference type="AlphaFoldDB" id="A0A5P8WK07"/>
<dbReference type="InterPro" id="IPR004437">
    <property type="entry name" value="ParB/RepB/Spo0J"/>
</dbReference>
<name>A0A5P8WK07_9NOSO</name>
<dbReference type="InterPro" id="IPR003115">
    <property type="entry name" value="ParB_N"/>
</dbReference>
<sequence length="307" mass="34385">MSTRRASQPPAARSKLKNVALFKEEDDELTSSTVQLDKIVLPATQPRRYFDPQAMQSLVESVKQNGILQPLLVRPAEDKYELVAGERRYRAAQTAALTSVPVTVREMSDEQAIQYALTENLQREDLNPVEETEGTLQLLALRLGCETAQVSSVLYRMDNEAKGKITRNVSGNSEAEIVEKVFAELGKISWQSFVRTRLPLLKLPDDILSALRAGQIEYTKGKEIAKLTSKEERIELLEAAISLSLPLSEIQRQVKAKQPSVTPPALQSRLEATYKQAKKSKVWDNPQKQKKLESLLKELEALMADEG</sequence>